<dbReference type="Proteomes" id="UP000038040">
    <property type="component" value="Unplaced"/>
</dbReference>
<proteinExistence type="inferred from homology"/>
<dbReference type="GO" id="GO:0003677">
    <property type="term" value="F:DNA binding"/>
    <property type="evidence" value="ECO:0007669"/>
    <property type="project" value="UniProtKB-KW"/>
</dbReference>
<evidence type="ECO:0000256" key="2">
    <source>
        <dbReference type="ARBA" id="ARBA00023015"/>
    </source>
</evidence>
<dbReference type="WBParaSite" id="DME_0000143101-mRNA-1">
    <property type="protein sequence ID" value="DME_0000143101-mRNA-1"/>
    <property type="gene ID" value="DME_0000143101"/>
</dbReference>
<evidence type="ECO:0000313" key="10">
    <source>
        <dbReference type="Proteomes" id="UP000038040"/>
    </source>
</evidence>
<dbReference type="PRINTS" id="PR00616">
    <property type="entry name" value="CCAATSUBUNTB"/>
</dbReference>
<protein>
    <recommendedName>
        <fullName evidence="7">Nuclear transcription factor Y subunit</fullName>
    </recommendedName>
</protein>
<evidence type="ECO:0000256" key="1">
    <source>
        <dbReference type="ARBA" id="ARBA00004123"/>
    </source>
</evidence>
<reference evidence="9 11" key="2">
    <citation type="submission" date="2018-11" db="EMBL/GenBank/DDBJ databases">
        <authorList>
            <consortium name="Pathogen Informatics"/>
        </authorList>
    </citation>
    <scope>NUCLEOTIDE SEQUENCE [LARGE SCALE GENOMIC DNA]</scope>
</reference>
<evidence type="ECO:0000256" key="8">
    <source>
        <dbReference type="SAM" id="MobiDB-lite"/>
    </source>
</evidence>
<dbReference type="SMART" id="SM00521">
    <property type="entry name" value="CBF"/>
    <property type="match status" value="1"/>
</dbReference>
<evidence type="ECO:0000256" key="4">
    <source>
        <dbReference type="ARBA" id="ARBA00023159"/>
    </source>
</evidence>
<keyword evidence="2 7" id="KW-0805">Transcription regulation</keyword>
<keyword evidence="3 7" id="KW-0238">DNA-binding</keyword>
<evidence type="ECO:0000256" key="7">
    <source>
        <dbReference type="RuleBase" id="RU367155"/>
    </source>
</evidence>
<dbReference type="Gene3D" id="6.10.250.2430">
    <property type="match status" value="1"/>
</dbReference>
<evidence type="ECO:0000313" key="9">
    <source>
        <dbReference type="EMBL" id="VDN55818.1"/>
    </source>
</evidence>
<evidence type="ECO:0000256" key="6">
    <source>
        <dbReference type="ARBA" id="ARBA00023242"/>
    </source>
</evidence>
<organism evidence="10 12">
    <name type="scientific">Dracunculus medinensis</name>
    <name type="common">Guinea worm</name>
    <dbReference type="NCBI Taxonomy" id="318479"/>
    <lineage>
        <taxon>Eukaryota</taxon>
        <taxon>Metazoa</taxon>
        <taxon>Ecdysozoa</taxon>
        <taxon>Nematoda</taxon>
        <taxon>Chromadorea</taxon>
        <taxon>Rhabditida</taxon>
        <taxon>Spirurina</taxon>
        <taxon>Dracunculoidea</taxon>
        <taxon>Dracunculidae</taxon>
        <taxon>Dracunculus</taxon>
    </lineage>
</organism>
<feature type="region of interest" description="Disordered" evidence="8">
    <location>
        <begin position="1"/>
        <end position="21"/>
    </location>
</feature>
<keyword evidence="5 7" id="KW-0804">Transcription</keyword>
<evidence type="ECO:0000256" key="5">
    <source>
        <dbReference type="ARBA" id="ARBA00023163"/>
    </source>
</evidence>
<dbReference type="PROSITE" id="PS51152">
    <property type="entry name" value="NFYA_HAP2_2"/>
    <property type="match status" value="1"/>
</dbReference>
<keyword evidence="4" id="KW-0010">Activator</keyword>
<dbReference type="OrthoDB" id="1097733at2759"/>
<feature type="compositionally biased region" description="Polar residues" evidence="8">
    <location>
        <begin position="1"/>
        <end position="17"/>
    </location>
</feature>
<dbReference type="GO" id="GO:0003700">
    <property type="term" value="F:DNA-binding transcription factor activity"/>
    <property type="evidence" value="ECO:0007669"/>
    <property type="project" value="UniProtKB-UniRule"/>
</dbReference>
<dbReference type="Proteomes" id="UP000274756">
    <property type="component" value="Unassembled WGS sequence"/>
</dbReference>
<evidence type="ECO:0000256" key="3">
    <source>
        <dbReference type="ARBA" id="ARBA00023125"/>
    </source>
</evidence>
<comment type="subcellular location">
    <subcellularLocation>
        <location evidence="1 7">Nucleus</location>
    </subcellularLocation>
</comment>
<keyword evidence="11" id="KW-1185">Reference proteome</keyword>
<name>A0A0N4U3W1_DRAME</name>
<reference evidence="12" key="1">
    <citation type="submission" date="2017-02" db="UniProtKB">
        <authorList>
            <consortium name="WormBaseParasite"/>
        </authorList>
    </citation>
    <scope>IDENTIFICATION</scope>
</reference>
<dbReference type="GO" id="GO:0016602">
    <property type="term" value="C:CCAAT-binding factor complex"/>
    <property type="evidence" value="ECO:0007669"/>
    <property type="project" value="InterPro"/>
</dbReference>
<dbReference type="InterPro" id="IPR018362">
    <property type="entry name" value="CCAAT-binding_factor_CS"/>
</dbReference>
<feature type="compositionally biased region" description="Polar residues" evidence="8">
    <location>
        <begin position="229"/>
        <end position="240"/>
    </location>
</feature>
<accession>A0A0N4U3W1</accession>
<dbReference type="EMBL" id="UYYG01001153">
    <property type="protein sequence ID" value="VDN55818.1"/>
    <property type="molecule type" value="Genomic_DNA"/>
</dbReference>
<dbReference type="AlphaFoldDB" id="A0A0N4U3W1"/>
<dbReference type="Pfam" id="PF02045">
    <property type="entry name" value="CBFB_NFYA"/>
    <property type="match status" value="1"/>
</dbReference>
<comment type="function">
    <text evidence="7">Component of the sequence-specific heterotrimeric transcription factor (NF-Y) which specifically recognizes a 5'-CCAAT-3' box motif found in the promoters of its target genes.</text>
</comment>
<gene>
    <name evidence="9" type="ORF">DME_LOCUS5791</name>
</gene>
<comment type="subunit">
    <text evidence="7">Heterotrimer.</text>
</comment>
<evidence type="ECO:0000313" key="12">
    <source>
        <dbReference type="WBParaSite" id="DME_0000143101-mRNA-1"/>
    </source>
</evidence>
<dbReference type="STRING" id="318479.A0A0N4U3W1"/>
<dbReference type="InterPro" id="IPR001289">
    <property type="entry name" value="NFYA"/>
</dbReference>
<feature type="compositionally biased region" description="Basic residues" evidence="8">
    <location>
        <begin position="207"/>
        <end position="216"/>
    </location>
</feature>
<dbReference type="PROSITE" id="PS00686">
    <property type="entry name" value="NFYA_HAP2_1"/>
    <property type="match status" value="1"/>
</dbReference>
<sequence length="263" mass="28869">MVPANQAITNNTAPNKMNTDDNNEQQQYIITTTHSALDSPSDEVQQCQVQFVNLSNDDSSQDQRNSFILLPTNQPLQINGGSALQVVPNCTAGGIQVITLNEPFIQTSNVQQPSTSSPPPTQIIYTNAKEIDLSSIIQALSQHQTNGTPHVILQVAPTSTPTLAPRPEETPLYVNAKQYHRILKRRIARAKLESQGRIPKERRKYLHESRHKHALTRARGQGGKFDSATMPQTNGSSQNGFGTVFRPAFQDRPATVTIPNGSA</sequence>
<dbReference type="PANTHER" id="PTHR12632">
    <property type="entry name" value="TRANSCRIPTION FACTOR NF-Y ALPHA-RELATED"/>
    <property type="match status" value="1"/>
</dbReference>
<feature type="region of interest" description="Disordered" evidence="8">
    <location>
        <begin position="207"/>
        <end position="240"/>
    </location>
</feature>
<keyword evidence="6 7" id="KW-0539">Nucleus</keyword>
<evidence type="ECO:0000313" key="11">
    <source>
        <dbReference type="Proteomes" id="UP000274756"/>
    </source>
</evidence>
<comment type="similarity">
    <text evidence="7">Belongs to the NFYA/HAP2 subunit family.</text>
</comment>